<evidence type="ECO:0000313" key="2">
    <source>
        <dbReference type="Proteomes" id="UP000838102"/>
    </source>
</evidence>
<keyword evidence="2" id="KW-1185">Reference proteome</keyword>
<reference evidence="1" key="1">
    <citation type="submission" date="2022-03" db="EMBL/GenBank/DDBJ databases">
        <authorList>
            <person name="Hettiarachchi G."/>
        </authorList>
    </citation>
    <scope>NUCLEOTIDE SEQUENCE</scope>
    <source>
        <strain evidence="1">LMG 32447</strain>
    </source>
</reference>
<evidence type="ECO:0000313" key="1">
    <source>
        <dbReference type="EMBL" id="CAH1857379.1"/>
    </source>
</evidence>
<gene>
    <name evidence="1" type="ORF">LMG032447_01517</name>
</gene>
<name>A0ABN8HFA2_9LACO</name>
<comment type="caution">
    <text evidence="1">The sequence shown here is derived from an EMBL/GenBank/DDBJ whole genome shotgun (WGS) entry which is preliminary data.</text>
</comment>
<dbReference type="EMBL" id="CAKOEU010000009">
    <property type="protein sequence ID" value="CAH1857379.1"/>
    <property type="molecule type" value="Genomic_DNA"/>
</dbReference>
<organism evidence="1 2">
    <name type="scientific">Convivina praedatoris</name>
    <dbReference type="NCBI Taxonomy" id="2880963"/>
    <lineage>
        <taxon>Bacteria</taxon>
        <taxon>Bacillati</taxon>
        <taxon>Bacillota</taxon>
        <taxon>Bacilli</taxon>
        <taxon>Lactobacillales</taxon>
        <taxon>Lactobacillaceae</taxon>
        <taxon>Convivina</taxon>
    </lineage>
</organism>
<accession>A0ABN8HFA2</accession>
<proteinExistence type="predicted"/>
<protein>
    <submittedName>
        <fullName evidence="1">Uncharacterized protein</fullName>
    </submittedName>
</protein>
<dbReference type="Proteomes" id="UP000838102">
    <property type="component" value="Unassembled WGS sequence"/>
</dbReference>
<sequence>MIPPEVMKQRVQGSTDVNSKYIQRNNNDKETKVARHQSMRQELLLSPIGYVRHMEWLRE</sequence>